<evidence type="ECO:0000313" key="2">
    <source>
        <dbReference type="EMBL" id="CAN64396.1"/>
    </source>
</evidence>
<feature type="region of interest" description="Disordered" evidence="1">
    <location>
        <begin position="38"/>
        <end position="69"/>
    </location>
</feature>
<organism evidence="2">
    <name type="scientific">Vitis vinifera</name>
    <name type="common">Grape</name>
    <dbReference type="NCBI Taxonomy" id="29760"/>
    <lineage>
        <taxon>Eukaryota</taxon>
        <taxon>Viridiplantae</taxon>
        <taxon>Streptophyta</taxon>
        <taxon>Embryophyta</taxon>
        <taxon>Tracheophyta</taxon>
        <taxon>Spermatophyta</taxon>
        <taxon>Magnoliopsida</taxon>
        <taxon>eudicotyledons</taxon>
        <taxon>Gunneridae</taxon>
        <taxon>Pentapetalae</taxon>
        <taxon>rosids</taxon>
        <taxon>Vitales</taxon>
        <taxon>Vitaceae</taxon>
        <taxon>Viteae</taxon>
        <taxon>Vitis</taxon>
    </lineage>
</organism>
<proteinExistence type="predicted"/>
<name>A5CAV9_VITVI</name>
<dbReference type="AlphaFoldDB" id="A5CAV9"/>
<dbReference type="EMBL" id="AM488575">
    <property type="protein sequence ID" value="CAN64396.1"/>
    <property type="molecule type" value="Genomic_DNA"/>
</dbReference>
<feature type="compositionally biased region" description="Basic and acidic residues" evidence="1">
    <location>
        <begin position="44"/>
        <end position="55"/>
    </location>
</feature>
<accession>A5CAV9</accession>
<evidence type="ECO:0000256" key="1">
    <source>
        <dbReference type="SAM" id="MobiDB-lite"/>
    </source>
</evidence>
<sequence>MLVPHTIPICAAWSDDLMKKMVHAELQDYGDFGLVDVQEDERGEDAHEDPAHPVDEVEEETTYGSPSINISTSSSVAKQVLAYALDDTCDESQILCSMYDFFLTRFDFKCLGPDKLVDNKDGLWQICNQVSAIME</sequence>
<gene>
    <name evidence="2" type="ORF">VITISV_017247</name>
</gene>
<protein>
    <submittedName>
        <fullName evidence="2">Uncharacterized protein</fullName>
    </submittedName>
</protein>
<reference evidence="2" key="1">
    <citation type="journal article" date="2007" name="PLoS ONE">
        <title>The first genome sequence of an elite grapevine cultivar (Pinot noir Vitis vinifera L.): coping with a highly heterozygous genome.</title>
        <authorList>
            <person name="Velasco R."/>
            <person name="Zharkikh A."/>
            <person name="Troggio M."/>
            <person name="Cartwright D.A."/>
            <person name="Cestaro A."/>
            <person name="Pruss D."/>
            <person name="Pindo M."/>
            <person name="FitzGerald L.M."/>
            <person name="Vezzulli S."/>
            <person name="Reid J."/>
            <person name="Malacarne G."/>
            <person name="Iliev D."/>
            <person name="Coppola G."/>
            <person name="Wardell B."/>
            <person name="Micheletti D."/>
            <person name="Macalma T."/>
            <person name="Facci M."/>
            <person name="Mitchell J.T."/>
            <person name="Perazzolli M."/>
            <person name="Eldredge G."/>
            <person name="Gatto P."/>
            <person name="Oyzerski R."/>
            <person name="Moretto M."/>
            <person name="Gutin N."/>
            <person name="Stefanini M."/>
            <person name="Chen Y."/>
            <person name="Segala C."/>
            <person name="Davenport C."/>
            <person name="Dematte L."/>
            <person name="Mraz A."/>
            <person name="Battilana J."/>
            <person name="Stormo K."/>
            <person name="Costa F."/>
            <person name="Tao Q."/>
            <person name="Si-Ammour A."/>
            <person name="Harkins T."/>
            <person name="Lackey A."/>
            <person name="Perbost C."/>
            <person name="Taillon B."/>
            <person name="Stella A."/>
            <person name="Solovyev V."/>
            <person name="Fawcett J.A."/>
            <person name="Sterck L."/>
            <person name="Vandepoele K."/>
            <person name="Grando S.M."/>
            <person name="Toppo S."/>
            <person name="Moser C."/>
            <person name="Lanchbury J."/>
            <person name="Bogden R."/>
            <person name="Skolnick M."/>
            <person name="Sgaramella V."/>
            <person name="Bhatnagar S.K."/>
            <person name="Fontana P."/>
            <person name="Gutin A."/>
            <person name="Van de Peer Y."/>
            <person name="Salamini F."/>
            <person name="Viola R."/>
        </authorList>
    </citation>
    <scope>NUCLEOTIDE SEQUENCE</scope>
</reference>